<dbReference type="SUPFAM" id="SSF50630">
    <property type="entry name" value="Acid proteases"/>
    <property type="match status" value="1"/>
</dbReference>
<keyword evidence="3" id="KW-1185">Reference proteome</keyword>
<dbReference type="Gene3D" id="2.40.70.10">
    <property type="entry name" value="Acid Proteases"/>
    <property type="match status" value="1"/>
</dbReference>
<dbReference type="PANTHER" id="PTHR38037:SF2">
    <property type="entry name" value="ATP-DEPENDENT ZINC PROTEASE DOMAIN-CONTAINING PROTEIN-RELATED"/>
    <property type="match status" value="1"/>
</dbReference>
<dbReference type="InterPro" id="IPR021109">
    <property type="entry name" value="Peptidase_aspartic_dom_sf"/>
</dbReference>
<dbReference type="OrthoDB" id="9782977at2"/>
<dbReference type="AlphaFoldDB" id="A0A0L8VDP5"/>
<dbReference type="Pfam" id="PF05618">
    <property type="entry name" value="Zn_protease"/>
    <property type="match status" value="1"/>
</dbReference>
<dbReference type="STRING" id="1409788.NC99_05770"/>
<evidence type="ECO:0000313" key="2">
    <source>
        <dbReference type="EMBL" id="KOH46600.1"/>
    </source>
</evidence>
<comment type="caution">
    <text evidence="2">The sequence shown here is derived from an EMBL/GenBank/DDBJ whole genome shotgun (WGS) entry which is preliminary data.</text>
</comment>
<sequence length="151" mass="17450">MTLSRIIIGREDLADFPQLQLEGIEVKTDSGAFTSSFHCHNIEIIRLDGQEKLKCLFLDPQHEKYHDKEFIFDTFSQKKVKSSNGQLEERFSISTEIKLFGQIFPIELTLTERGAMKFPVLLGRKFLSKRFVVDSSLRNLSHKGKIKIITF</sequence>
<organism evidence="2 3">
    <name type="scientific">Sunxiuqinia dokdonensis</name>
    <dbReference type="NCBI Taxonomy" id="1409788"/>
    <lineage>
        <taxon>Bacteria</taxon>
        <taxon>Pseudomonadati</taxon>
        <taxon>Bacteroidota</taxon>
        <taxon>Bacteroidia</taxon>
        <taxon>Marinilabiliales</taxon>
        <taxon>Prolixibacteraceae</taxon>
        <taxon>Sunxiuqinia</taxon>
    </lineage>
</organism>
<feature type="domain" description="Retropepsin-like aspartic endopeptidase" evidence="1">
    <location>
        <begin position="8"/>
        <end position="141"/>
    </location>
</feature>
<dbReference type="RefSeq" id="WP_053179539.1">
    <property type="nucleotide sequence ID" value="NZ_LGIA01000024.1"/>
</dbReference>
<name>A0A0L8VDP5_9BACT</name>
<reference evidence="3" key="1">
    <citation type="submission" date="2015-07" db="EMBL/GenBank/DDBJ databases">
        <title>Genome sequencing of Sunxiuqinia dokdonensis strain SK.</title>
        <authorList>
            <person name="Ahn S."/>
            <person name="Kim B.-C."/>
        </authorList>
    </citation>
    <scope>NUCLEOTIDE SEQUENCE [LARGE SCALE GENOMIC DNA]</scope>
    <source>
        <strain evidence="3">SK</strain>
    </source>
</reference>
<dbReference type="EMBL" id="LGIA01000024">
    <property type="protein sequence ID" value="KOH46600.1"/>
    <property type="molecule type" value="Genomic_DNA"/>
</dbReference>
<proteinExistence type="predicted"/>
<dbReference type="InterPro" id="IPR008503">
    <property type="entry name" value="Asp_endopeptidase"/>
</dbReference>
<dbReference type="Proteomes" id="UP000036958">
    <property type="component" value="Unassembled WGS sequence"/>
</dbReference>
<evidence type="ECO:0000259" key="1">
    <source>
        <dbReference type="Pfam" id="PF05618"/>
    </source>
</evidence>
<protein>
    <submittedName>
        <fullName evidence="2">Peptidase</fullName>
    </submittedName>
</protein>
<dbReference type="PANTHER" id="PTHR38037">
    <property type="entry name" value="ZN_PROTEASE DOMAIN-CONTAINING PROTEIN"/>
    <property type="match status" value="1"/>
</dbReference>
<evidence type="ECO:0000313" key="3">
    <source>
        <dbReference type="Proteomes" id="UP000036958"/>
    </source>
</evidence>
<accession>A0A0L8VDP5</accession>
<gene>
    <name evidence="2" type="ORF">NC99_05770</name>
</gene>